<accession>A0A7H1B8F1</accession>
<feature type="domain" description="NlpC/P60" evidence="8">
    <location>
        <begin position="244"/>
        <end position="360"/>
    </location>
</feature>
<dbReference type="InterPro" id="IPR051794">
    <property type="entry name" value="PG_Endopeptidase_C40"/>
</dbReference>
<dbReference type="Gene3D" id="3.90.1720.10">
    <property type="entry name" value="endopeptidase domain like (from Nostoc punctiforme)"/>
    <property type="match status" value="1"/>
</dbReference>
<protein>
    <submittedName>
        <fullName evidence="9">C40 family peptidase</fullName>
    </submittedName>
</protein>
<evidence type="ECO:0000256" key="4">
    <source>
        <dbReference type="ARBA" id="ARBA00022807"/>
    </source>
</evidence>
<keyword evidence="10" id="KW-1185">Reference proteome</keyword>
<evidence type="ECO:0000313" key="9">
    <source>
        <dbReference type="EMBL" id="QNS05006.1"/>
    </source>
</evidence>
<dbReference type="Proteomes" id="UP000516428">
    <property type="component" value="Chromosome"/>
</dbReference>
<dbReference type="EMBL" id="CP061281">
    <property type="protein sequence ID" value="QNS05006.1"/>
    <property type="molecule type" value="Genomic_DNA"/>
</dbReference>
<dbReference type="AlphaFoldDB" id="A0A7H1B8F1"/>
<evidence type="ECO:0000256" key="5">
    <source>
        <dbReference type="SAM" id="Coils"/>
    </source>
</evidence>
<keyword evidence="2" id="KW-0645">Protease</keyword>
<evidence type="ECO:0000256" key="3">
    <source>
        <dbReference type="ARBA" id="ARBA00022801"/>
    </source>
</evidence>
<proteinExistence type="inferred from homology"/>
<evidence type="ECO:0000256" key="1">
    <source>
        <dbReference type="ARBA" id="ARBA00007074"/>
    </source>
</evidence>
<feature type="region of interest" description="Disordered" evidence="6">
    <location>
        <begin position="29"/>
        <end position="48"/>
    </location>
</feature>
<evidence type="ECO:0000313" key="10">
    <source>
        <dbReference type="Proteomes" id="UP000516428"/>
    </source>
</evidence>
<dbReference type="GO" id="GO:0006508">
    <property type="term" value="P:proteolysis"/>
    <property type="evidence" value="ECO:0007669"/>
    <property type="project" value="UniProtKB-KW"/>
</dbReference>
<dbReference type="PANTHER" id="PTHR47359">
    <property type="entry name" value="PEPTIDOGLYCAN DL-ENDOPEPTIDASE CWLO"/>
    <property type="match status" value="1"/>
</dbReference>
<comment type="similarity">
    <text evidence="1">Belongs to the peptidase C40 family.</text>
</comment>
<feature type="compositionally biased region" description="Low complexity" evidence="6">
    <location>
        <begin position="37"/>
        <end position="48"/>
    </location>
</feature>
<evidence type="ECO:0000256" key="2">
    <source>
        <dbReference type="ARBA" id="ARBA00022670"/>
    </source>
</evidence>
<feature type="chain" id="PRO_5028968156" evidence="7">
    <location>
        <begin position="30"/>
        <end position="360"/>
    </location>
</feature>
<keyword evidence="7" id="KW-0732">Signal</keyword>
<evidence type="ECO:0000256" key="7">
    <source>
        <dbReference type="SAM" id="SignalP"/>
    </source>
</evidence>
<dbReference type="SUPFAM" id="SSF54001">
    <property type="entry name" value="Cysteine proteinases"/>
    <property type="match status" value="1"/>
</dbReference>
<gene>
    <name evidence="9" type="ORF">IAG42_16240</name>
</gene>
<feature type="coiled-coil region" evidence="5">
    <location>
        <begin position="53"/>
        <end position="80"/>
    </location>
</feature>
<dbReference type="InterPro" id="IPR038765">
    <property type="entry name" value="Papain-like_cys_pep_sf"/>
</dbReference>
<dbReference type="PANTHER" id="PTHR47359:SF3">
    <property type="entry name" value="NLP_P60 DOMAIN-CONTAINING PROTEIN-RELATED"/>
    <property type="match status" value="1"/>
</dbReference>
<keyword evidence="5" id="KW-0175">Coiled coil</keyword>
<dbReference type="PROSITE" id="PS51935">
    <property type="entry name" value="NLPC_P60"/>
    <property type="match status" value="1"/>
</dbReference>
<dbReference type="RefSeq" id="WP_188337707.1">
    <property type="nucleotide sequence ID" value="NZ_CP061281.1"/>
</dbReference>
<keyword evidence="4" id="KW-0788">Thiol protease</keyword>
<feature type="signal peptide" evidence="7">
    <location>
        <begin position="1"/>
        <end position="29"/>
    </location>
</feature>
<name>A0A7H1B8F1_9ACTN</name>
<dbReference type="KEGG" id="sxn:IAG42_16240"/>
<dbReference type="InterPro" id="IPR000064">
    <property type="entry name" value="NLP_P60_dom"/>
</dbReference>
<evidence type="ECO:0000259" key="8">
    <source>
        <dbReference type="PROSITE" id="PS51935"/>
    </source>
</evidence>
<sequence length="360" mass="38409">MSKRSTTTMAAVAVVCALTVLTAPGAAYAAPAPPASPSASAPSAPAAGAGTDLEAVRKKLDKLYHDAALATDEYNAAEEKADDQSVAIVKLAQKIAAGQRKLDRLKGHAGAAAREQYRTGGVPREAQFLLSGDPQQFLDNAGRVYQGQQATKNLMSQLTKTQDDLAGYAKDASAKWKQLEEGRKKKASAKKRIEKQIKAAQKIESTLEKKERERLRKLEEEAEQKAQTAWLSSGVLKEISGRATKAGKKAVEFATAQLGKPYVWGAEGPKSYDCSGLTSQAWAAAGRPIPRTSQEQWKQLRHIDVKDMRPGDLIIYHGDASHVGMYIGDGAIIHAPRPGRSVTVAGAGSMGILGVVRPDA</sequence>
<dbReference type="GO" id="GO:0008234">
    <property type="term" value="F:cysteine-type peptidase activity"/>
    <property type="evidence" value="ECO:0007669"/>
    <property type="project" value="UniProtKB-KW"/>
</dbReference>
<dbReference type="Pfam" id="PF00877">
    <property type="entry name" value="NLPC_P60"/>
    <property type="match status" value="1"/>
</dbReference>
<reference evidence="9 10" key="1">
    <citation type="submission" date="2020-09" db="EMBL/GenBank/DDBJ databases">
        <title>A novel species.</title>
        <authorList>
            <person name="Gao J."/>
        </authorList>
    </citation>
    <scope>NUCLEOTIDE SEQUENCE [LARGE SCALE GENOMIC DNA]</scope>
    <source>
        <strain evidence="9 10">CRXT-Y-14</strain>
    </source>
</reference>
<evidence type="ECO:0000256" key="6">
    <source>
        <dbReference type="SAM" id="MobiDB-lite"/>
    </source>
</evidence>
<keyword evidence="3" id="KW-0378">Hydrolase</keyword>
<feature type="coiled-coil region" evidence="5">
    <location>
        <begin position="179"/>
        <end position="228"/>
    </location>
</feature>
<organism evidence="9 10">
    <name type="scientific">Streptomyces xanthii</name>
    <dbReference type="NCBI Taxonomy" id="2768069"/>
    <lineage>
        <taxon>Bacteria</taxon>
        <taxon>Bacillati</taxon>
        <taxon>Actinomycetota</taxon>
        <taxon>Actinomycetes</taxon>
        <taxon>Kitasatosporales</taxon>
        <taxon>Streptomycetaceae</taxon>
        <taxon>Streptomyces</taxon>
    </lineage>
</organism>